<dbReference type="PANTHER" id="PTHR13621">
    <property type="entry name" value="PROLINE-RICH PROTEIN PRCC"/>
    <property type="match status" value="1"/>
</dbReference>
<dbReference type="Pfam" id="PF10253">
    <property type="entry name" value="PRCC"/>
    <property type="match status" value="1"/>
</dbReference>
<feature type="compositionally biased region" description="Polar residues" evidence="1">
    <location>
        <begin position="118"/>
        <end position="145"/>
    </location>
</feature>
<organism evidence="2">
    <name type="scientific">Eremomyces bilateralis CBS 781.70</name>
    <dbReference type="NCBI Taxonomy" id="1392243"/>
    <lineage>
        <taxon>Eukaryota</taxon>
        <taxon>Fungi</taxon>
        <taxon>Dikarya</taxon>
        <taxon>Ascomycota</taxon>
        <taxon>Pezizomycotina</taxon>
        <taxon>Dothideomycetes</taxon>
        <taxon>Dothideomycetes incertae sedis</taxon>
        <taxon>Eremomycetales</taxon>
        <taxon>Eremomycetaceae</taxon>
        <taxon>Eremomyces</taxon>
    </lineage>
</organism>
<accession>A0A6G1G3T5</accession>
<feature type="compositionally biased region" description="Basic and acidic residues" evidence="1">
    <location>
        <begin position="44"/>
        <end position="56"/>
    </location>
</feature>
<keyword evidence="3" id="KW-1185">Reference proteome</keyword>
<feature type="compositionally biased region" description="Polar residues" evidence="1">
    <location>
        <begin position="267"/>
        <end position="276"/>
    </location>
</feature>
<reference evidence="4" key="3">
    <citation type="submission" date="2025-04" db="UniProtKB">
        <authorList>
            <consortium name="RefSeq"/>
        </authorList>
    </citation>
    <scope>IDENTIFICATION</scope>
    <source>
        <strain evidence="4">CBS 781.70</strain>
    </source>
</reference>
<evidence type="ECO:0000313" key="2">
    <source>
        <dbReference type="EMBL" id="KAF1812642.1"/>
    </source>
</evidence>
<feature type="region of interest" description="Disordered" evidence="1">
    <location>
        <begin position="366"/>
        <end position="390"/>
    </location>
</feature>
<protein>
    <recommendedName>
        <fullName evidence="5">Mitotic checkpoint regulator, MAD2B-interacting-domain-containing protein</fullName>
    </recommendedName>
</protein>
<dbReference type="AlphaFoldDB" id="A0A6G1G3T5"/>
<dbReference type="GO" id="GO:0005634">
    <property type="term" value="C:nucleus"/>
    <property type="evidence" value="ECO:0007669"/>
    <property type="project" value="TreeGrafter"/>
</dbReference>
<dbReference type="PANTHER" id="PTHR13621:SF2">
    <property type="entry name" value="PROLINE-RICH PROTEIN PRCC"/>
    <property type="match status" value="1"/>
</dbReference>
<reference evidence="2 4" key="1">
    <citation type="submission" date="2020-01" db="EMBL/GenBank/DDBJ databases">
        <authorList>
            <consortium name="DOE Joint Genome Institute"/>
            <person name="Haridas S."/>
            <person name="Albert R."/>
            <person name="Binder M."/>
            <person name="Bloem J."/>
            <person name="Labutti K."/>
            <person name="Salamov A."/>
            <person name="Andreopoulos B."/>
            <person name="Baker S.E."/>
            <person name="Barry K."/>
            <person name="Bills G."/>
            <person name="Bluhm B.H."/>
            <person name="Cannon C."/>
            <person name="Castanera R."/>
            <person name="Culley D.E."/>
            <person name="Daum C."/>
            <person name="Ezra D."/>
            <person name="Gonzalez J.B."/>
            <person name="Henrissat B."/>
            <person name="Kuo A."/>
            <person name="Liang C."/>
            <person name="Lipzen A."/>
            <person name="Lutzoni F."/>
            <person name="Magnuson J."/>
            <person name="Mondo S."/>
            <person name="Nolan M."/>
            <person name="Ohm R."/>
            <person name="Pangilinan J."/>
            <person name="Park H.-J."/>
            <person name="Ramirez L."/>
            <person name="Alfaro M."/>
            <person name="Sun H."/>
            <person name="Tritt A."/>
            <person name="Yoshinaga Y."/>
            <person name="Zwiers L.-H."/>
            <person name="Turgeon B.G."/>
            <person name="Goodwin S.B."/>
            <person name="Spatafora J.W."/>
            <person name="Crous P.W."/>
            <person name="Grigoriev I.V."/>
        </authorList>
    </citation>
    <scope>NUCLEOTIDE SEQUENCE</scope>
    <source>
        <strain evidence="2 4">CBS 781.70</strain>
    </source>
</reference>
<dbReference type="RefSeq" id="XP_033534273.1">
    <property type="nucleotide sequence ID" value="XM_033679472.1"/>
</dbReference>
<dbReference type="OrthoDB" id="2555634at2759"/>
<feature type="compositionally biased region" description="Low complexity" evidence="1">
    <location>
        <begin position="146"/>
        <end position="155"/>
    </location>
</feature>
<feature type="region of interest" description="Disordered" evidence="1">
    <location>
        <begin position="1"/>
        <end position="157"/>
    </location>
</feature>
<dbReference type="InterPro" id="IPR018800">
    <property type="entry name" value="PRCC"/>
</dbReference>
<sequence length="390" mass="41232">MALVAYGSDSDVSDSETAAPTPSSIKPTPEPKTSKPSTKPSFKKVVDRSNPHKIRVDLPSLSQAPDEDTPEDGPPSKKPRIGDSGMGFNSFLPAPKNRAKPLGRGVSLKTGAEPAFSRESTMSQLPSRSDGTIPTAAHSDSQQVGSTTSEATASEASKEVKLVGKATMFRPLSVANKKKQKAKATTVAQARRAATNIQTAPTGREPGTGAVQETKPKKVSLFSFASEEAESSHVPDPVQDAGYTPLLYTESRPDGTVAEEVPEDLHNGSTTHQQANAPEGGPQSLNQIASDLNLSESARRQLFGRQKGKPGSSAAAASVLNFNTDQEYAANEVLRAAGETVQHNPVKAIAPGKHSLKQLVNAASSQREALEESFATNKRNKREAGGRYGW</sequence>
<evidence type="ECO:0008006" key="5">
    <source>
        <dbReference type="Google" id="ProtNLM"/>
    </source>
</evidence>
<gene>
    <name evidence="2 4" type="ORF">P152DRAFT_458458</name>
</gene>
<proteinExistence type="predicted"/>
<evidence type="ECO:0000313" key="4">
    <source>
        <dbReference type="RefSeq" id="XP_033534273.1"/>
    </source>
</evidence>
<evidence type="ECO:0000256" key="1">
    <source>
        <dbReference type="SAM" id="MobiDB-lite"/>
    </source>
</evidence>
<dbReference type="GeneID" id="54420042"/>
<feature type="region of interest" description="Disordered" evidence="1">
    <location>
        <begin position="174"/>
        <end position="286"/>
    </location>
</feature>
<dbReference type="EMBL" id="ML975157">
    <property type="protein sequence ID" value="KAF1812642.1"/>
    <property type="molecule type" value="Genomic_DNA"/>
</dbReference>
<evidence type="ECO:0000313" key="3">
    <source>
        <dbReference type="Proteomes" id="UP000504638"/>
    </source>
</evidence>
<feature type="compositionally biased region" description="Low complexity" evidence="1">
    <location>
        <begin position="183"/>
        <end position="196"/>
    </location>
</feature>
<name>A0A6G1G3T5_9PEZI</name>
<reference evidence="4" key="2">
    <citation type="submission" date="2020-04" db="EMBL/GenBank/DDBJ databases">
        <authorList>
            <consortium name="NCBI Genome Project"/>
        </authorList>
    </citation>
    <scope>NUCLEOTIDE SEQUENCE</scope>
    <source>
        <strain evidence="4">CBS 781.70</strain>
    </source>
</reference>
<dbReference type="Proteomes" id="UP000504638">
    <property type="component" value="Unplaced"/>
</dbReference>